<dbReference type="Proteomes" id="UP001217089">
    <property type="component" value="Unassembled WGS sequence"/>
</dbReference>
<reference evidence="1 2" key="1">
    <citation type="submission" date="2022-12" db="EMBL/GenBank/DDBJ databases">
        <title>Chromosome-level genome of Tegillarca granosa.</title>
        <authorList>
            <person name="Kim J."/>
        </authorList>
    </citation>
    <scope>NUCLEOTIDE SEQUENCE [LARGE SCALE GENOMIC DNA]</scope>
    <source>
        <strain evidence="1">Teg-2019</strain>
        <tissue evidence="1">Adductor muscle</tissue>
    </source>
</reference>
<sequence>MIKLGTEKKKTLTGTQLLHILNYKIKHLDGDYLILQIKHLDGDYLILQIKHLDGDCLILQIKHLDEDCLILQIKHLDEDYLILQIKHLDEEKFIMFKKYYARWIITGWSLRIYLDMTFLLIKQISNSLINHQQFPSLEMTWSSSYDFNSGVLKYSDLVEKNFPLQFMIKPYLTPDTKCNHGYQDLSITDVIHCH</sequence>
<protein>
    <submittedName>
        <fullName evidence="1">Uncharacterized protein</fullName>
    </submittedName>
</protein>
<evidence type="ECO:0000313" key="1">
    <source>
        <dbReference type="EMBL" id="KAJ8311691.1"/>
    </source>
</evidence>
<comment type="caution">
    <text evidence="1">The sequence shown here is derived from an EMBL/GenBank/DDBJ whole genome shotgun (WGS) entry which is preliminary data.</text>
</comment>
<proteinExistence type="predicted"/>
<accession>A0ABQ9F2S2</accession>
<keyword evidence="2" id="KW-1185">Reference proteome</keyword>
<dbReference type="EMBL" id="JARBDR010000496">
    <property type="protein sequence ID" value="KAJ8311691.1"/>
    <property type="molecule type" value="Genomic_DNA"/>
</dbReference>
<name>A0ABQ9F2S2_TEGGR</name>
<organism evidence="1 2">
    <name type="scientific">Tegillarca granosa</name>
    <name type="common">Malaysian cockle</name>
    <name type="synonym">Anadara granosa</name>
    <dbReference type="NCBI Taxonomy" id="220873"/>
    <lineage>
        <taxon>Eukaryota</taxon>
        <taxon>Metazoa</taxon>
        <taxon>Spiralia</taxon>
        <taxon>Lophotrochozoa</taxon>
        <taxon>Mollusca</taxon>
        <taxon>Bivalvia</taxon>
        <taxon>Autobranchia</taxon>
        <taxon>Pteriomorphia</taxon>
        <taxon>Arcoida</taxon>
        <taxon>Arcoidea</taxon>
        <taxon>Arcidae</taxon>
        <taxon>Tegillarca</taxon>
    </lineage>
</organism>
<gene>
    <name evidence="1" type="ORF">KUTeg_011046</name>
</gene>
<evidence type="ECO:0000313" key="2">
    <source>
        <dbReference type="Proteomes" id="UP001217089"/>
    </source>
</evidence>